<dbReference type="Ensembl" id="ENSCINT00000025165.2">
    <property type="protein sequence ID" value="ENSCINP00000024919.2"/>
    <property type="gene ID" value="ENSCING00000013611.2"/>
</dbReference>
<evidence type="ECO:0000256" key="8">
    <source>
        <dbReference type="ARBA" id="ARBA00023065"/>
    </source>
</evidence>
<keyword evidence="3 13" id="KW-0813">Transport</keyword>
<comment type="subcellular location">
    <subcellularLocation>
        <location evidence="2 13">Cell membrane</location>
        <topology evidence="2 13">Multi-pass membrane protein</topology>
    </subcellularLocation>
    <subcellularLocation>
        <location evidence="1">Endoplasmic reticulum membrane</location>
        <topology evidence="1">Multi-pass membrane protein</topology>
    </subcellularLocation>
</comment>
<dbReference type="GO" id="GO:0015267">
    <property type="term" value="F:channel activity"/>
    <property type="evidence" value="ECO:0007669"/>
    <property type="project" value="InterPro"/>
</dbReference>
<reference evidence="15" key="1">
    <citation type="journal article" date="2002" name="Science">
        <title>The draft genome of Ciona intestinalis: insights into chordate and vertebrate origins.</title>
        <authorList>
            <person name="Dehal P."/>
            <person name="Satou Y."/>
            <person name="Campbell R.K."/>
            <person name="Chapman J."/>
            <person name="Degnan B."/>
            <person name="De Tomaso A."/>
            <person name="Davidson B."/>
            <person name="Di Gregorio A."/>
            <person name="Gelpke M."/>
            <person name="Goodstein D.M."/>
            <person name="Harafuji N."/>
            <person name="Hastings K.E."/>
            <person name="Ho I."/>
            <person name="Hotta K."/>
            <person name="Huang W."/>
            <person name="Kawashima T."/>
            <person name="Lemaire P."/>
            <person name="Martinez D."/>
            <person name="Meinertzhagen I.A."/>
            <person name="Necula S."/>
            <person name="Nonaka M."/>
            <person name="Putnam N."/>
            <person name="Rash S."/>
            <person name="Saiga H."/>
            <person name="Satake M."/>
            <person name="Terry A."/>
            <person name="Yamada L."/>
            <person name="Wang H.G."/>
            <person name="Awazu S."/>
            <person name="Azumi K."/>
            <person name="Boore J."/>
            <person name="Branno M."/>
            <person name="Chin-Bow S."/>
            <person name="DeSantis R."/>
            <person name="Doyle S."/>
            <person name="Francino P."/>
            <person name="Keys D.N."/>
            <person name="Haga S."/>
            <person name="Hayashi H."/>
            <person name="Hino K."/>
            <person name="Imai K.S."/>
            <person name="Inaba K."/>
            <person name="Kano S."/>
            <person name="Kobayashi K."/>
            <person name="Kobayashi M."/>
            <person name="Lee B.I."/>
            <person name="Makabe K.W."/>
            <person name="Manohar C."/>
            <person name="Matassi G."/>
            <person name="Medina M."/>
            <person name="Mochizuki Y."/>
            <person name="Mount S."/>
            <person name="Morishita T."/>
            <person name="Miura S."/>
            <person name="Nakayama A."/>
            <person name="Nishizaka S."/>
            <person name="Nomoto H."/>
            <person name="Ohta F."/>
            <person name="Oishi K."/>
            <person name="Rigoutsos I."/>
            <person name="Sano M."/>
            <person name="Sasaki A."/>
            <person name="Sasakura Y."/>
            <person name="Shoguchi E."/>
            <person name="Shin-i T."/>
            <person name="Spagnuolo A."/>
            <person name="Stainier D."/>
            <person name="Suzuki M.M."/>
            <person name="Tassy O."/>
            <person name="Takatori N."/>
            <person name="Tokuoka M."/>
            <person name="Yagi K."/>
            <person name="Yoshizaki F."/>
            <person name="Wada S."/>
            <person name="Zhang C."/>
            <person name="Hyatt P.D."/>
            <person name="Larimer F."/>
            <person name="Detter C."/>
            <person name="Doggett N."/>
            <person name="Glavina T."/>
            <person name="Hawkins T."/>
            <person name="Richardson P."/>
            <person name="Lucas S."/>
            <person name="Kohara Y."/>
            <person name="Levine M."/>
            <person name="Satoh N."/>
            <person name="Rokhsar D.S."/>
        </authorList>
    </citation>
    <scope>NUCLEOTIDE SEQUENCE [LARGE SCALE GENOMIC DNA]</scope>
</reference>
<evidence type="ECO:0000256" key="13">
    <source>
        <dbReference type="RuleBase" id="RU010713"/>
    </source>
</evidence>
<dbReference type="AlphaFoldDB" id="F6V1S5"/>
<keyword evidence="7 13" id="KW-1133">Transmembrane helix</keyword>
<reference evidence="14" key="3">
    <citation type="submission" date="2025-08" db="UniProtKB">
        <authorList>
            <consortium name="Ensembl"/>
        </authorList>
    </citation>
    <scope>IDENTIFICATION</scope>
</reference>
<proteinExistence type="inferred from homology"/>
<keyword evidence="15" id="KW-1185">Reference proteome</keyword>
<dbReference type="GO" id="GO:0006812">
    <property type="term" value="P:monoatomic cation transport"/>
    <property type="evidence" value="ECO:0007669"/>
    <property type="project" value="InterPro"/>
</dbReference>
<keyword evidence="6" id="KW-0256">Endoplasmic reticulum</keyword>
<feature type="glycosylation site" description="N-linked (GlcNAc...) asparagine" evidence="12">
    <location>
        <position position="67"/>
    </location>
</feature>
<dbReference type="PROSITE" id="PS51013">
    <property type="entry name" value="PANNEXIN"/>
    <property type="match status" value="1"/>
</dbReference>
<protein>
    <recommendedName>
        <fullName evidence="13">Innexin</fullName>
    </recommendedName>
</protein>
<comment type="function">
    <text evidence="13">Structural component of the gap junctions.</text>
</comment>
<reference evidence="14" key="2">
    <citation type="journal article" date="2008" name="Genome Biol.">
        <title>Improved genome assembly and evidence-based global gene model set for the chordate Ciona intestinalis: new insight into intron and operon populations.</title>
        <authorList>
            <person name="Satou Y."/>
            <person name="Mineta K."/>
            <person name="Ogasawara M."/>
            <person name="Sasakura Y."/>
            <person name="Shoguchi E."/>
            <person name="Ueno K."/>
            <person name="Yamada L."/>
            <person name="Matsumoto J."/>
            <person name="Wasserscheid J."/>
            <person name="Dewar K."/>
            <person name="Wiley G.B."/>
            <person name="Macmil S.L."/>
            <person name="Roe B.A."/>
            <person name="Zeller R.W."/>
            <person name="Hastings K.E."/>
            <person name="Lemaire P."/>
            <person name="Lindquist E."/>
            <person name="Endo T."/>
            <person name="Hotta K."/>
            <person name="Inaba K."/>
        </authorList>
    </citation>
    <scope>NUCLEOTIDE SEQUENCE [LARGE SCALE GENOMIC DNA]</scope>
    <source>
        <strain evidence="14">wild type</strain>
    </source>
</reference>
<dbReference type="PANTHER" id="PTHR15759:SF6">
    <property type="entry name" value="INNEXIN"/>
    <property type="match status" value="1"/>
</dbReference>
<dbReference type="GO" id="GO:0005789">
    <property type="term" value="C:endoplasmic reticulum membrane"/>
    <property type="evidence" value="ECO:0007669"/>
    <property type="project" value="UniProtKB-SubCell"/>
</dbReference>
<keyword evidence="10 12" id="KW-0325">Glycoprotein</keyword>
<comment type="similarity">
    <text evidence="13">Belongs to the pannexin family.</text>
</comment>
<keyword evidence="8 13" id="KW-0406">Ion transport</keyword>
<evidence type="ECO:0000256" key="9">
    <source>
        <dbReference type="ARBA" id="ARBA00023136"/>
    </source>
</evidence>
<evidence type="ECO:0000256" key="6">
    <source>
        <dbReference type="ARBA" id="ARBA00022824"/>
    </source>
</evidence>
<sequence>MPQETVTENLQANLERASQLHENELVIELGIDRFLKWLGVYTILLIALVAKISEFIGQSTSCYPAYNTSGYDRKFIEYATSFCWESVTTSDITTPEGCLVEGVKSNMKLLPNPKAAIYFIRWLPQVMLVQAFLFAVPSICWHFVVGGRLAGHVRFIQLLLNDMYEAFRKLPTADYENKPYDESSECFN</sequence>
<organism evidence="14 15">
    <name type="scientific">Ciona intestinalis</name>
    <name type="common">Transparent sea squirt</name>
    <name type="synonym">Ascidia intestinalis</name>
    <dbReference type="NCBI Taxonomy" id="7719"/>
    <lineage>
        <taxon>Eukaryota</taxon>
        <taxon>Metazoa</taxon>
        <taxon>Chordata</taxon>
        <taxon>Tunicata</taxon>
        <taxon>Ascidiacea</taxon>
        <taxon>Phlebobranchia</taxon>
        <taxon>Cionidae</taxon>
        <taxon>Ciona</taxon>
    </lineage>
</organism>
<dbReference type="HOGENOM" id="CLU_1444047_0_0_1"/>
<feature type="transmembrane region" description="Helical" evidence="13">
    <location>
        <begin position="34"/>
        <end position="50"/>
    </location>
</feature>
<comment type="caution">
    <text evidence="13">Lacks conserved residue(s) required for the propagation of feature annotation.</text>
</comment>
<evidence type="ECO:0000256" key="2">
    <source>
        <dbReference type="ARBA" id="ARBA00004651"/>
    </source>
</evidence>
<evidence type="ECO:0000313" key="15">
    <source>
        <dbReference type="Proteomes" id="UP000008144"/>
    </source>
</evidence>
<dbReference type="GeneTree" id="ENSGT00390000012068"/>
<keyword evidence="5 13" id="KW-0812">Transmembrane</keyword>
<keyword evidence="4" id="KW-1003">Cell membrane</keyword>
<keyword evidence="11 13" id="KW-0407">Ion channel</keyword>
<dbReference type="InParanoid" id="F6V1S5"/>
<dbReference type="PANTHER" id="PTHR15759">
    <property type="entry name" value="PANNEXIN"/>
    <property type="match status" value="1"/>
</dbReference>
<keyword evidence="9 13" id="KW-0472">Membrane</keyword>
<dbReference type="Pfam" id="PF00876">
    <property type="entry name" value="Innexin"/>
    <property type="match status" value="1"/>
</dbReference>
<dbReference type="EMBL" id="EAAA01001924">
    <property type="status" value="NOT_ANNOTATED_CDS"/>
    <property type="molecule type" value="Genomic_DNA"/>
</dbReference>
<dbReference type="InterPro" id="IPR039099">
    <property type="entry name" value="Pannexin"/>
</dbReference>
<dbReference type="GO" id="GO:0032732">
    <property type="term" value="P:positive regulation of interleukin-1 production"/>
    <property type="evidence" value="ECO:0007669"/>
    <property type="project" value="InterPro"/>
</dbReference>
<accession>F6V1S5</accession>
<dbReference type="GO" id="GO:0034220">
    <property type="term" value="P:monoatomic ion transmembrane transport"/>
    <property type="evidence" value="ECO:0007669"/>
    <property type="project" value="UniProtKB-KW"/>
</dbReference>
<evidence type="ECO:0000256" key="10">
    <source>
        <dbReference type="ARBA" id="ARBA00023180"/>
    </source>
</evidence>
<evidence type="ECO:0000256" key="1">
    <source>
        <dbReference type="ARBA" id="ARBA00004477"/>
    </source>
</evidence>
<name>F6V1S5_CIOIN</name>
<evidence type="ECO:0000313" key="14">
    <source>
        <dbReference type="Ensembl" id="ENSCINP00000024919.2"/>
    </source>
</evidence>
<dbReference type="GlyCosmos" id="F6V1S5">
    <property type="glycosylation" value="1 site, No reported glycans"/>
</dbReference>
<evidence type="ECO:0000256" key="12">
    <source>
        <dbReference type="PIRSR" id="PIRSR600990-52"/>
    </source>
</evidence>
<reference evidence="14" key="4">
    <citation type="submission" date="2025-09" db="UniProtKB">
        <authorList>
            <consortium name="Ensembl"/>
        </authorList>
    </citation>
    <scope>IDENTIFICATION</scope>
</reference>
<dbReference type="InterPro" id="IPR000990">
    <property type="entry name" value="Innexin"/>
</dbReference>
<dbReference type="GO" id="GO:0005886">
    <property type="term" value="C:plasma membrane"/>
    <property type="evidence" value="ECO:0007669"/>
    <property type="project" value="UniProtKB-SubCell"/>
</dbReference>
<evidence type="ECO:0000256" key="5">
    <source>
        <dbReference type="ARBA" id="ARBA00022692"/>
    </source>
</evidence>
<gene>
    <name evidence="13" type="primary">inx</name>
</gene>
<evidence type="ECO:0000256" key="3">
    <source>
        <dbReference type="ARBA" id="ARBA00022448"/>
    </source>
</evidence>
<dbReference type="GO" id="GO:0005921">
    <property type="term" value="C:gap junction"/>
    <property type="evidence" value="ECO:0007669"/>
    <property type="project" value="UniProtKB-UniRule"/>
</dbReference>
<evidence type="ECO:0000256" key="11">
    <source>
        <dbReference type="ARBA" id="ARBA00023303"/>
    </source>
</evidence>
<evidence type="ECO:0000256" key="7">
    <source>
        <dbReference type="ARBA" id="ARBA00022989"/>
    </source>
</evidence>
<dbReference type="Proteomes" id="UP000008144">
    <property type="component" value="Chromosome 4"/>
</dbReference>
<evidence type="ECO:0000256" key="4">
    <source>
        <dbReference type="ARBA" id="ARBA00022475"/>
    </source>
</evidence>